<evidence type="ECO:0000313" key="2">
    <source>
        <dbReference type="Proteomes" id="UP001176806"/>
    </source>
</evidence>
<proteinExistence type="predicted"/>
<accession>A0ABT8WW23</accession>
<dbReference type="RefSeq" id="WP_303304430.1">
    <property type="nucleotide sequence ID" value="NZ_BAABDA010000011.1"/>
</dbReference>
<reference evidence="1" key="1">
    <citation type="submission" date="2023-07" db="EMBL/GenBank/DDBJ databases">
        <title>Two novel species in the genus Flavivirga.</title>
        <authorList>
            <person name="Kwon K."/>
        </authorList>
    </citation>
    <scope>NUCLEOTIDE SEQUENCE</scope>
    <source>
        <strain evidence="1">KACC 14158</strain>
    </source>
</reference>
<dbReference type="Proteomes" id="UP001176806">
    <property type="component" value="Unassembled WGS sequence"/>
</dbReference>
<keyword evidence="2" id="KW-1185">Reference proteome</keyword>
<sequence length="65" mass="7398">MTYLFNKLKLQRGELISLTNEGGEVFTGTYESENNNSSDTFQFSNFSNGQLETICIEKLQGLQRI</sequence>
<evidence type="ECO:0000313" key="1">
    <source>
        <dbReference type="EMBL" id="MDO5977096.1"/>
    </source>
</evidence>
<gene>
    <name evidence="1" type="ORF">Q4Q40_23105</name>
</gene>
<organism evidence="1 2">
    <name type="scientific">Flavivirga jejuensis</name>
    <dbReference type="NCBI Taxonomy" id="870487"/>
    <lineage>
        <taxon>Bacteria</taxon>
        <taxon>Pseudomonadati</taxon>
        <taxon>Bacteroidota</taxon>
        <taxon>Flavobacteriia</taxon>
        <taxon>Flavobacteriales</taxon>
        <taxon>Flavobacteriaceae</taxon>
        <taxon>Flavivirga</taxon>
    </lineage>
</organism>
<dbReference type="EMBL" id="JAUOEL010000012">
    <property type="protein sequence ID" value="MDO5977096.1"/>
    <property type="molecule type" value="Genomic_DNA"/>
</dbReference>
<name>A0ABT8WW23_9FLAO</name>
<comment type="caution">
    <text evidence="1">The sequence shown here is derived from an EMBL/GenBank/DDBJ whole genome shotgun (WGS) entry which is preliminary data.</text>
</comment>
<protein>
    <submittedName>
        <fullName evidence="1">Uncharacterized protein</fullName>
    </submittedName>
</protein>